<sequence>MTMEKKEEFFSDFNFAPSNHAVNSNSTMINGSDFTNTNDADADDDWGDFNFVSSNSSGFSHSLSLPRISTTHFEFSTKNQNSAESLTQPGSAPSRVNNSAQWKKPNGALPLSLFGEIEEEEEEEEGSGAGEPPKNESVHFSKNKEGSGDVNVIDVIANLYKEKERNNGFGSGFNGSDMNWENLNGNGLNVNGVNKDEMNSKGLDLDLKENGLNSNKTESNLVKKDKNFSGNGVDLGLVNGNEPFDVNGGGGVGGGDDDDDDDDDDGWEFKGADTKTDAEVDISKASEMKAENGLVSNVNGLNSRWNPLSLDLNGWTSHVNRDDSSWDWLNTGTVDGNTAPGNSDGWEFKETGSRMQAEDEKEKGERMKAEIKPILSFDGSNSTWNSLSFDGSNSTWNSLSLDGLKNSNLNEVNSDRKQMNLNSSDENEDFDGNDEWEFKAAESESGTGDKNTKGDERKVENPEGTTHALGFGSGVIGTGDLFGASQQTSKKSTGRDFGFDFSTSLAQDTKMFHTHTKNEQNDTKKVPHSSPDDGVDSDEESWEFKDAFSETRSKEKEEPKVVEISAAVEAFPFDGEIKGNMARSISHKGALPLSIFGDEEQDSNDPVSYQDISPQLSSSKPIDGVKSPHLNISINDLISSLYSQAEHDTAVNHGQNPSGSGLSPANVVIESNLAGDSDDFDDDSWEFKDASSGIRAEDQASFIGLGEPNTKYSTKIELNDYVDFFCKLKEELHFLALCHLDNLKKAQSAASEDAEVKALVKEIQNLHDELQQDGLFSGEVDTGNYSPRKLCLNAFVEVLQEPKFQVFESEYQLTSKLSLVENDLGLTMELLKHVTSTIKILTLVSRKEQSSYVSTWSEILSVCARELKHGALIWTQSLQKDVHDQILSKPQGKNYIVALGEIYRVVEVIGSSARLYKPWLLVSSTNPMGLLTLLSECLTIWSSSGLEEALQSISDPAGLYYNGGLATLIESIKYIHDLDTRALYNHVFCGQGPICQLSVLTAGIVPGMKTVVWNGEHYFLTLANLWANLVSCNPPNLPHIHVG</sequence>
<dbReference type="PANTHER" id="PTHR35701">
    <property type="entry name" value="OS11G0148400 PROTEIN"/>
    <property type="match status" value="1"/>
</dbReference>
<name>A0A8T2XFL0_POPDE</name>
<evidence type="ECO:0000313" key="3">
    <source>
        <dbReference type="EMBL" id="KAH8490941.1"/>
    </source>
</evidence>
<feature type="compositionally biased region" description="Acidic residues" evidence="1">
    <location>
        <begin position="116"/>
        <end position="126"/>
    </location>
</feature>
<feature type="region of interest" description="Disordered" evidence="1">
    <location>
        <begin position="596"/>
        <end position="625"/>
    </location>
</feature>
<gene>
    <name evidence="3" type="ORF">H0E87_023177</name>
</gene>
<evidence type="ECO:0000259" key="2">
    <source>
        <dbReference type="Pfam" id="PF25999"/>
    </source>
</evidence>
<protein>
    <recommendedName>
        <fullName evidence="2">Synergin gamma C-terminal domain-containing protein</fullName>
    </recommendedName>
</protein>
<dbReference type="PANTHER" id="PTHR35701:SF1">
    <property type="entry name" value="OS11G0148400 PROTEIN"/>
    <property type="match status" value="1"/>
</dbReference>
<proteinExistence type="predicted"/>
<feature type="compositionally biased region" description="Acidic residues" evidence="1">
    <location>
        <begin position="425"/>
        <end position="435"/>
    </location>
</feature>
<dbReference type="EMBL" id="JACEGQ020000013">
    <property type="protein sequence ID" value="KAH8490944.1"/>
    <property type="molecule type" value="Genomic_DNA"/>
</dbReference>
<keyword evidence="4" id="KW-1185">Reference proteome</keyword>
<feature type="compositionally biased region" description="Basic and acidic residues" evidence="1">
    <location>
        <begin position="346"/>
        <end position="367"/>
    </location>
</feature>
<feature type="compositionally biased region" description="Basic and acidic residues" evidence="1">
    <location>
        <begin position="542"/>
        <end position="554"/>
    </location>
</feature>
<evidence type="ECO:0000256" key="1">
    <source>
        <dbReference type="SAM" id="MobiDB-lite"/>
    </source>
</evidence>
<feature type="region of interest" description="Disordered" evidence="1">
    <location>
        <begin position="79"/>
        <end position="145"/>
    </location>
</feature>
<dbReference type="Proteomes" id="UP000807159">
    <property type="component" value="Chromosome 13"/>
</dbReference>
<dbReference type="AlphaFoldDB" id="A0A8T2XFL0"/>
<dbReference type="Pfam" id="PF25999">
    <property type="entry name" value="SYNRG_C"/>
    <property type="match status" value="1"/>
</dbReference>
<reference evidence="3" key="1">
    <citation type="journal article" date="2021" name="J. Hered.">
        <title>Genome Assembly of Salicaceae Populus deltoides (Eastern Cottonwood) I-69 Based on Nanopore Sequencing and Hi-C Technologies.</title>
        <authorList>
            <person name="Bai S."/>
            <person name="Wu H."/>
            <person name="Zhang J."/>
            <person name="Pan Z."/>
            <person name="Zhao W."/>
            <person name="Li Z."/>
            <person name="Tong C."/>
        </authorList>
    </citation>
    <scope>NUCLEOTIDE SEQUENCE</scope>
    <source>
        <tissue evidence="3">Leaf</tissue>
    </source>
</reference>
<feature type="compositionally biased region" description="Basic and acidic residues" evidence="1">
    <location>
        <begin position="133"/>
        <end position="145"/>
    </location>
</feature>
<feature type="compositionally biased region" description="Basic and acidic residues" evidence="1">
    <location>
        <begin position="516"/>
        <end position="525"/>
    </location>
</feature>
<feature type="compositionally biased region" description="Acidic residues" evidence="1">
    <location>
        <begin position="255"/>
        <end position="266"/>
    </location>
</feature>
<feature type="region of interest" description="Disordered" evidence="1">
    <location>
        <begin position="240"/>
        <end position="271"/>
    </location>
</feature>
<feature type="region of interest" description="Disordered" evidence="1">
    <location>
        <begin position="333"/>
        <end position="367"/>
    </location>
</feature>
<accession>A0A8T2XFL0</accession>
<dbReference type="InterPro" id="IPR059024">
    <property type="entry name" value="SYNRG_C"/>
</dbReference>
<comment type="caution">
    <text evidence="3">The sequence shown here is derived from an EMBL/GenBank/DDBJ whole genome shotgun (WGS) entry which is preliminary data.</text>
</comment>
<dbReference type="EMBL" id="JACEGQ020000013">
    <property type="protein sequence ID" value="KAH8490941.1"/>
    <property type="molecule type" value="Genomic_DNA"/>
</dbReference>
<feature type="region of interest" description="Disordered" evidence="1">
    <location>
        <begin position="415"/>
        <end position="554"/>
    </location>
</feature>
<organism evidence="3 4">
    <name type="scientific">Populus deltoides</name>
    <name type="common">Eastern poplar</name>
    <name type="synonym">Eastern cottonwood</name>
    <dbReference type="NCBI Taxonomy" id="3696"/>
    <lineage>
        <taxon>Eukaryota</taxon>
        <taxon>Viridiplantae</taxon>
        <taxon>Streptophyta</taxon>
        <taxon>Embryophyta</taxon>
        <taxon>Tracheophyta</taxon>
        <taxon>Spermatophyta</taxon>
        <taxon>Magnoliopsida</taxon>
        <taxon>eudicotyledons</taxon>
        <taxon>Gunneridae</taxon>
        <taxon>Pentapetalae</taxon>
        <taxon>rosids</taxon>
        <taxon>fabids</taxon>
        <taxon>Malpighiales</taxon>
        <taxon>Salicaceae</taxon>
        <taxon>Saliceae</taxon>
        <taxon>Populus</taxon>
    </lineage>
</organism>
<feature type="domain" description="Synergin gamma C-terminal" evidence="2">
    <location>
        <begin position="846"/>
        <end position="1037"/>
    </location>
</feature>
<feature type="compositionally biased region" description="Polar residues" evidence="1">
    <location>
        <begin position="604"/>
        <end position="620"/>
    </location>
</feature>
<feature type="compositionally biased region" description="Basic and acidic residues" evidence="1">
    <location>
        <begin position="450"/>
        <end position="461"/>
    </location>
</feature>
<evidence type="ECO:0000313" key="4">
    <source>
        <dbReference type="Proteomes" id="UP000807159"/>
    </source>
</evidence>
<feature type="compositionally biased region" description="Polar residues" evidence="1">
    <location>
        <begin position="79"/>
        <end position="101"/>
    </location>
</feature>